<dbReference type="Proteomes" id="UP001054902">
    <property type="component" value="Unassembled WGS sequence"/>
</dbReference>
<evidence type="ECO:0008006" key="6">
    <source>
        <dbReference type="Google" id="ProtNLM"/>
    </source>
</evidence>
<keyword evidence="2" id="KW-0802">TPR repeat</keyword>
<feature type="compositionally biased region" description="Basic and acidic residues" evidence="3">
    <location>
        <begin position="462"/>
        <end position="475"/>
    </location>
</feature>
<evidence type="ECO:0000256" key="3">
    <source>
        <dbReference type="SAM" id="MobiDB-lite"/>
    </source>
</evidence>
<dbReference type="InterPro" id="IPR051730">
    <property type="entry name" value="NASP-like"/>
</dbReference>
<keyword evidence="5" id="KW-1185">Reference proteome</keyword>
<dbReference type="PANTHER" id="PTHR15081">
    <property type="entry name" value="NUCLEAR AUTOANTIGENIC SPERM PROTEIN NASP -RELATED"/>
    <property type="match status" value="1"/>
</dbReference>
<dbReference type="GO" id="GO:0006335">
    <property type="term" value="P:DNA replication-dependent chromatin assembly"/>
    <property type="evidence" value="ECO:0007669"/>
    <property type="project" value="TreeGrafter"/>
</dbReference>
<organism evidence="4 5">
    <name type="scientific">Chaetoceros tenuissimus</name>
    <dbReference type="NCBI Taxonomy" id="426638"/>
    <lineage>
        <taxon>Eukaryota</taxon>
        <taxon>Sar</taxon>
        <taxon>Stramenopiles</taxon>
        <taxon>Ochrophyta</taxon>
        <taxon>Bacillariophyta</taxon>
        <taxon>Coscinodiscophyceae</taxon>
        <taxon>Chaetocerotophycidae</taxon>
        <taxon>Chaetocerotales</taxon>
        <taxon>Chaetocerotaceae</taxon>
        <taxon>Chaetoceros</taxon>
    </lineage>
</organism>
<dbReference type="GO" id="GO:0042393">
    <property type="term" value="F:histone binding"/>
    <property type="evidence" value="ECO:0007669"/>
    <property type="project" value="TreeGrafter"/>
</dbReference>
<evidence type="ECO:0000256" key="2">
    <source>
        <dbReference type="ARBA" id="ARBA00022803"/>
    </source>
</evidence>
<dbReference type="GO" id="GO:0005654">
    <property type="term" value="C:nucleoplasm"/>
    <property type="evidence" value="ECO:0007669"/>
    <property type="project" value="TreeGrafter"/>
</dbReference>
<reference evidence="4 5" key="1">
    <citation type="journal article" date="2021" name="Sci. Rep.">
        <title>The genome of the diatom Chaetoceros tenuissimus carries an ancient integrated fragment of an extant virus.</title>
        <authorList>
            <person name="Hongo Y."/>
            <person name="Kimura K."/>
            <person name="Takaki Y."/>
            <person name="Yoshida Y."/>
            <person name="Baba S."/>
            <person name="Kobayashi G."/>
            <person name="Nagasaki K."/>
            <person name="Hano T."/>
            <person name="Tomaru Y."/>
        </authorList>
    </citation>
    <scope>NUCLEOTIDE SEQUENCE [LARGE SCALE GENOMIC DNA]</scope>
    <source>
        <strain evidence="4 5">NIES-3715</strain>
    </source>
</reference>
<dbReference type="InterPro" id="IPR011990">
    <property type="entry name" value="TPR-like_helical_dom_sf"/>
</dbReference>
<evidence type="ECO:0000256" key="1">
    <source>
        <dbReference type="ARBA" id="ARBA00022737"/>
    </source>
</evidence>
<dbReference type="EMBL" id="BLLK01000045">
    <property type="protein sequence ID" value="GFH51029.1"/>
    <property type="molecule type" value="Genomic_DNA"/>
</dbReference>
<dbReference type="PANTHER" id="PTHR15081:SF1">
    <property type="entry name" value="NUCLEAR AUTOANTIGENIC SPERM PROTEIN"/>
    <property type="match status" value="1"/>
</dbReference>
<dbReference type="GO" id="GO:0034080">
    <property type="term" value="P:CENP-A containing chromatin assembly"/>
    <property type="evidence" value="ECO:0007669"/>
    <property type="project" value="TreeGrafter"/>
</dbReference>
<comment type="caution">
    <text evidence="4">The sequence shown here is derived from an EMBL/GenBank/DDBJ whole genome shotgun (WGS) entry which is preliminary data.</text>
</comment>
<dbReference type="AlphaFoldDB" id="A0AAD3CUW8"/>
<evidence type="ECO:0000313" key="4">
    <source>
        <dbReference type="EMBL" id="GFH51029.1"/>
    </source>
</evidence>
<protein>
    <recommendedName>
        <fullName evidence="6">Tetratricopeptide SHNi-TPR domain-containing protein</fullName>
    </recommendedName>
</protein>
<keyword evidence="1" id="KW-0677">Repeat</keyword>
<accession>A0AAD3CUW8</accession>
<feature type="region of interest" description="Disordered" evidence="3">
    <location>
        <begin position="392"/>
        <end position="475"/>
    </location>
</feature>
<evidence type="ECO:0000313" key="5">
    <source>
        <dbReference type="Proteomes" id="UP001054902"/>
    </source>
</evidence>
<gene>
    <name evidence="4" type="ORF">CTEN210_07505</name>
</gene>
<feature type="compositionally biased region" description="Low complexity" evidence="3">
    <location>
        <begin position="445"/>
        <end position="454"/>
    </location>
</feature>
<feature type="compositionally biased region" description="Low complexity" evidence="3">
    <location>
        <begin position="419"/>
        <end position="436"/>
    </location>
</feature>
<feature type="compositionally biased region" description="Polar residues" evidence="3">
    <location>
        <begin position="397"/>
        <end position="417"/>
    </location>
</feature>
<proteinExistence type="predicted"/>
<dbReference type="Gene3D" id="1.25.40.10">
    <property type="entry name" value="Tetratricopeptide repeat domain"/>
    <property type="match status" value="1"/>
</dbReference>
<sequence length="475" mass="51680">MSKPDPVVEIEEEAEAPMAVDSDVAKHISEISSKDLTYFNTKNGTFYTKAKEILQTDDFEAAMTIVATGLTTLESMLQGQDNHESLAPLYYLYGTTLLYSIEESQDSAEASVMAQGAEQSAEDLEIAWENLESARNIISKMSCEGSEEEERILDLAQIHLRLADLSRINGHYEQAISDYESCCDSRRNILTGDKVWDRKIADVEYQLGMTSMELAAQAEKNLMNKEGGDGKTNPAIAVMAAASGMELPDESQKVDLSAPEINALREKAIRHYVQCARIFAGIIALKSGEDPNKISDADESLENNENKKMAASEAKAASSSNVQEIASKALKNIRERVSKVKPSSEDDKLAIEDFSDILDVIQETIDACETDREGLRDVVEMRKKVEEEINKDDANPFGQSSAEEGTTTIGFGTSDSKPSAAASSATTMGFGGASTSIGFGSSSETAKTVTPMMVVKKKKKAPTLEKVEAKKPRAE</sequence>
<name>A0AAD3CUW8_9STRA</name>